<feature type="transmembrane region" description="Helical" evidence="1">
    <location>
        <begin position="38"/>
        <end position="57"/>
    </location>
</feature>
<reference evidence="2 3" key="1">
    <citation type="submission" date="2024-06" db="EMBL/GenBank/DDBJ databases">
        <title>Genomic Encyclopedia of Type Strains, Phase IV (KMG-IV): sequencing the most valuable type-strain genomes for metagenomic binning, comparative biology and taxonomic classification.</title>
        <authorList>
            <person name="Goeker M."/>
        </authorList>
    </citation>
    <scope>NUCLEOTIDE SEQUENCE [LARGE SCALE GENOMIC DNA]</scope>
    <source>
        <strain evidence="2 3">DSM 23520</strain>
    </source>
</reference>
<dbReference type="Pfam" id="PF13210">
    <property type="entry name" value="DUF4018"/>
    <property type="match status" value="1"/>
</dbReference>
<keyword evidence="1" id="KW-0812">Transmembrane</keyword>
<evidence type="ECO:0000256" key="1">
    <source>
        <dbReference type="SAM" id="Phobius"/>
    </source>
</evidence>
<evidence type="ECO:0000313" key="2">
    <source>
        <dbReference type="EMBL" id="MET3683103.1"/>
    </source>
</evidence>
<feature type="transmembrane region" description="Helical" evidence="1">
    <location>
        <begin position="204"/>
        <end position="226"/>
    </location>
</feature>
<feature type="transmembrane region" description="Helical" evidence="1">
    <location>
        <begin position="110"/>
        <end position="129"/>
    </location>
</feature>
<protein>
    <submittedName>
        <fullName evidence="2">MFS family permease</fullName>
    </submittedName>
</protein>
<proteinExistence type="predicted"/>
<feature type="transmembrane region" description="Helical" evidence="1">
    <location>
        <begin position="64"/>
        <end position="90"/>
    </location>
</feature>
<keyword evidence="1" id="KW-1133">Transmembrane helix</keyword>
<dbReference type="Proteomes" id="UP001549167">
    <property type="component" value="Unassembled WGS sequence"/>
</dbReference>
<keyword evidence="1" id="KW-0472">Membrane</keyword>
<dbReference type="EMBL" id="JBEPMX010000005">
    <property type="protein sequence ID" value="MET3683103.1"/>
    <property type="molecule type" value="Genomic_DNA"/>
</dbReference>
<evidence type="ECO:0000313" key="3">
    <source>
        <dbReference type="Proteomes" id="UP001549167"/>
    </source>
</evidence>
<comment type="caution">
    <text evidence="2">The sequence shown here is derived from an EMBL/GenBank/DDBJ whole genome shotgun (WGS) entry which is preliminary data.</text>
</comment>
<gene>
    <name evidence="2" type="ORF">ABID56_001194</name>
</gene>
<sequence length="406" mass="46995">MVDYSVRYLRWYQYVLEIFPLWLVLSYAYVAQQIWPPLMEFLLIALVLGPLTGVVLNKLGGHRAVYVALPIILGASLLVGFNVAPAAVLATFITIRMENRYIKPDQDNESALLMITFLLAIMAYIVQAASTDGFAAYYLGLFVVQVFVWLAGRLIYFYLRDDQTWRDTSQKKVFTILTSVGVLGVLTWLVYVLFPYVKFAINTVLYWALYAFAWLVSPIFDLLGAIQVDPPEVENDGSGEPPNQFEDMEGNTGSPIVDNIIDIIIYTGLAAVVVVAIIGYTIYRRKLFAQRDEVREQMDDNVQKEKLRDRKWFKRREKVTPPTHEVRKAYFELERWAAAHELGRYQYETILDWLHRLGVDQEVDSETLAVYEQVRYYDQSDIKGNVNHYFNTLEHVKTRLKEKYET</sequence>
<feature type="transmembrane region" description="Helical" evidence="1">
    <location>
        <begin position="263"/>
        <end position="283"/>
    </location>
</feature>
<keyword evidence="3" id="KW-1185">Reference proteome</keyword>
<dbReference type="InterPro" id="IPR025089">
    <property type="entry name" value="DUF4018"/>
</dbReference>
<feature type="transmembrane region" description="Helical" evidence="1">
    <location>
        <begin position="12"/>
        <end position="32"/>
    </location>
</feature>
<name>A0ABV2KU46_9BACI</name>
<organism evidence="2 3">
    <name type="scientific">Alkalibacillus flavidus</name>
    <dbReference type="NCBI Taxonomy" id="546021"/>
    <lineage>
        <taxon>Bacteria</taxon>
        <taxon>Bacillati</taxon>
        <taxon>Bacillota</taxon>
        <taxon>Bacilli</taxon>
        <taxon>Bacillales</taxon>
        <taxon>Bacillaceae</taxon>
        <taxon>Alkalibacillus</taxon>
    </lineage>
</organism>
<feature type="transmembrane region" description="Helical" evidence="1">
    <location>
        <begin position="176"/>
        <end position="197"/>
    </location>
</feature>
<feature type="transmembrane region" description="Helical" evidence="1">
    <location>
        <begin position="136"/>
        <end position="156"/>
    </location>
</feature>
<accession>A0ABV2KU46</accession>
<dbReference type="RefSeq" id="WP_354219697.1">
    <property type="nucleotide sequence ID" value="NZ_JBEPMX010000005.1"/>
</dbReference>